<proteinExistence type="predicted"/>
<keyword evidence="1" id="KW-1133">Transmembrane helix</keyword>
<dbReference type="AlphaFoldDB" id="A0A9Q0LVQ6"/>
<feature type="transmembrane region" description="Helical" evidence="1">
    <location>
        <begin position="41"/>
        <end position="68"/>
    </location>
</feature>
<evidence type="ECO:0000313" key="3">
    <source>
        <dbReference type="Proteomes" id="UP001149090"/>
    </source>
</evidence>
<evidence type="ECO:0000256" key="1">
    <source>
        <dbReference type="SAM" id="Phobius"/>
    </source>
</evidence>
<evidence type="ECO:0000313" key="2">
    <source>
        <dbReference type="EMBL" id="KAJ5078735.1"/>
    </source>
</evidence>
<accession>A0A9Q0LVQ6</accession>
<gene>
    <name evidence="2" type="ORF">M0811_14726</name>
</gene>
<keyword evidence="1" id="KW-0472">Membrane</keyword>
<protein>
    <submittedName>
        <fullName evidence="2">Uncharacterized protein</fullName>
    </submittedName>
</protein>
<dbReference type="Proteomes" id="UP001149090">
    <property type="component" value="Unassembled WGS sequence"/>
</dbReference>
<reference evidence="2" key="1">
    <citation type="submission" date="2022-10" db="EMBL/GenBank/DDBJ databases">
        <title>Novel sulphate-reducing endosymbionts in the free-living metamonad Anaeramoeba.</title>
        <authorList>
            <person name="Jerlstrom-Hultqvist J."/>
            <person name="Cepicka I."/>
            <person name="Gallot-Lavallee L."/>
            <person name="Salas-Leiva D."/>
            <person name="Curtis B.A."/>
            <person name="Zahonova K."/>
            <person name="Pipaliya S."/>
            <person name="Dacks J."/>
            <person name="Roger A.J."/>
        </authorList>
    </citation>
    <scope>NUCLEOTIDE SEQUENCE</scope>
    <source>
        <strain evidence="2">BMAN</strain>
    </source>
</reference>
<name>A0A9Q0LVQ6_ANAIG</name>
<comment type="caution">
    <text evidence="2">The sequence shown here is derived from an EMBL/GenBank/DDBJ whole genome shotgun (WGS) entry which is preliminary data.</text>
</comment>
<sequence length="115" mass="13288">MIVFGSIFFGRAIWSFAVVIKKNRVNNHLSTLANEDSPKFYLATLIWFLIVEIIPNLVMVCSFTYNMLQENQQKKSRFSIPLISENEKINSKSKSSSSKKKEIYDGFDEPDLFVI</sequence>
<organism evidence="2 3">
    <name type="scientific">Anaeramoeba ignava</name>
    <name type="common">Anaerobic marine amoeba</name>
    <dbReference type="NCBI Taxonomy" id="1746090"/>
    <lineage>
        <taxon>Eukaryota</taxon>
        <taxon>Metamonada</taxon>
        <taxon>Anaeramoebidae</taxon>
        <taxon>Anaeramoeba</taxon>
    </lineage>
</organism>
<keyword evidence="3" id="KW-1185">Reference proteome</keyword>
<keyword evidence="1" id="KW-0812">Transmembrane</keyword>
<dbReference type="EMBL" id="JAPDFW010000046">
    <property type="protein sequence ID" value="KAJ5078735.1"/>
    <property type="molecule type" value="Genomic_DNA"/>
</dbReference>